<dbReference type="GO" id="GO:0003899">
    <property type="term" value="F:DNA-directed RNA polymerase activity"/>
    <property type="evidence" value="ECO:0007669"/>
    <property type="project" value="UniProtKB-EC"/>
</dbReference>
<feature type="domain" description="RNA polymerase Rpb1" evidence="4">
    <location>
        <begin position="95"/>
        <end position="297"/>
    </location>
</feature>
<dbReference type="InterPro" id="IPR015700">
    <property type="entry name" value="RPC1"/>
</dbReference>
<dbReference type="Proteomes" id="UP001237642">
    <property type="component" value="Unassembled WGS sequence"/>
</dbReference>
<evidence type="ECO:0000259" key="4">
    <source>
        <dbReference type="Pfam" id="PF04998"/>
    </source>
</evidence>
<organism evidence="5 6">
    <name type="scientific">Heracleum sosnowskyi</name>
    <dbReference type="NCBI Taxonomy" id="360622"/>
    <lineage>
        <taxon>Eukaryota</taxon>
        <taxon>Viridiplantae</taxon>
        <taxon>Streptophyta</taxon>
        <taxon>Embryophyta</taxon>
        <taxon>Tracheophyta</taxon>
        <taxon>Spermatophyta</taxon>
        <taxon>Magnoliopsida</taxon>
        <taxon>eudicotyledons</taxon>
        <taxon>Gunneridae</taxon>
        <taxon>Pentapetalae</taxon>
        <taxon>asterids</taxon>
        <taxon>campanulids</taxon>
        <taxon>Apiales</taxon>
        <taxon>Apiaceae</taxon>
        <taxon>Apioideae</taxon>
        <taxon>apioid superclade</taxon>
        <taxon>Tordylieae</taxon>
        <taxon>Tordyliinae</taxon>
        <taxon>Heracleum</taxon>
    </lineage>
</organism>
<gene>
    <name evidence="5" type="ORF">POM88_004849</name>
</gene>
<evidence type="ECO:0000256" key="3">
    <source>
        <dbReference type="ARBA" id="ARBA00022833"/>
    </source>
</evidence>
<sequence length="320" mass="35218">MDPSQMEEKGGLPLNFNRLLMKVNDAFPSEEHMGMSSEIIRVVDETLMKDVMTPEGDGSKAFNKSLSEFLKACAERSNSTRKALKLKEEPRSGDTDILENVANNISSITYRQLQVFMETCISSYHHKVVDVGTPIGAIGAHSIGEPGTQMTLKTFHFAGVASQVSKSIKIVMASRSTPLDVDEHNIHVLDARKLEVIPTCDRSKLHFQLHRLKDTLPTVVVRGINSIKRAIIKDCDGKRGTYELAVEGTSLDAVMGINGVDGPNTTSNHIMEVEKTLGIEAARKSIILEIQKTMKDMRLDLRQREEIGVTERESGGSGGV</sequence>
<dbReference type="EC" id="2.7.7.6" evidence="1"/>
<evidence type="ECO:0000256" key="2">
    <source>
        <dbReference type="ARBA" id="ARBA00022723"/>
    </source>
</evidence>
<dbReference type="GO" id="GO:0046872">
    <property type="term" value="F:metal ion binding"/>
    <property type="evidence" value="ECO:0007669"/>
    <property type="project" value="UniProtKB-KW"/>
</dbReference>
<dbReference type="InterPro" id="IPR007081">
    <property type="entry name" value="RNA_pol_Rpb1_5"/>
</dbReference>
<dbReference type="PANTHER" id="PTHR48446:SF1">
    <property type="entry name" value="DNA-DIRECTED RNA POLYMERASE SUBUNIT BETA' N-TERMINAL SECTION"/>
    <property type="match status" value="1"/>
</dbReference>
<accession>A0AAD8NCX5</accession>
<keyword evidence="2" id="KW-0479">Metal-binding</keyword>
<evidence type="ECO:0000313" key="6">
    <source>
        <dbReference type="Proteomes" id="UP001237642"/>
    </source>
</evidence>
<dbReference type="GO" id="GO:0006351">
    <property type="term" value="P:DNA-templated transcription"/>
    <property type="evidence" value="ECO:0007669"/>
    <property type="project" value="InterPro"/>
</dbReference>
<comment type="caution">
    <text evidence="5">The sequence shown here is derived from an EMBL/GenBank/DDBJ whole genome shotgun (WGS) entry which is preliminary data.</text>
</comment>
<reference evidence="5" key="2">
    <citation type="submission" date="2023-05" db="EMBL/GenBank/DDBJ databases">
        <authorList>
            <person name="Schelkunov M.I."/>
        </authorList>
    </citation>
    <scope>NUCLEOTIDE SEQUENCE</scope>
    <source>
        <strain evidence="5">Hsosn_3</strain>
        <tissue evidence="5">Leaf</tissue>
    </source>
</reference>
<dbReference type="SUPFAM" id="SSF64484">
    <property type="entry name" value="beta and beta-prime subunits of DNA dependent RNA-polymerase"/>
    <property type="match status" value="1"/>
</dbReference>
<reference evidence="5" key="1">
    <citation type="submission" date="2023-02" db="EMBL/GenBank/DDBJ databases">
        <title>Genome of toxic invasive species Heracleum sosnowskyi carries increased number of genes despite the absence of recent whole-genome duplications.</title>
        <authorList>
            <person name="Schelkunov M."/>
            <person name="Shtratnikova V."/>
            <person name="Makarenko M."/>
            <person name="Klepikova A."/>
            <person name="Omelchenko D."/>
            <person name="Novikova G."/>
            <person name="Obukhova E."/>
            <person name="Bogdanov V."/>
            <person name="Penin A."/>
            <person name="Logacheva M."/>
        </authorList>
    </citation>
    <scope>NUCLEOTIDE SEQUENCE</scope>
    <source>
        <strain evidence="5">Hsosn_3</strain>
        <tissue evidence="5">Leaf</tissue>
    </source>
</reference>
<name>A0AAD8NCX5_9APIA</name>
<proteinExistence type="predicted"/>
<protein>
    <recommendedName>
        <fullName evidence="1">DNA-directed RNA polymerase</fullName>
        <ecNumber evidence="1">2.7.7.6</ecNumber>
    </recommendedName>
</protein>
<dbReference type="AlphaFoldDB" id="A0AAD8NCX5"/>
<dbReference type="EMBL" id="JAUIZM010000001">
    <property type="protein sequence ID" value="KAK1405244.1"/>
    <property type="molecule type" value="Genomic_DNA"/>
</dbReference>
<dbReference type="GO" id="GO:0003677">
    <property type="term" value="F:DNA binding"/>
    <property type="evidence" value="ECO:0007669"/>
    <property type="project" value="InterPro"/>
</dbReference>
<evidence type="ECO:0000313" key="5">
    <source>
        <dbReference type="EMBL" id="KAK1405244.1"/>
    </source>
</evidence>
<evidence type="ECO:0000256" key="1">
    <source>
        <dbReference type="ARBA" id="ARBA00012418"/>
    </source>
</evidence>
<keyword evidence="3" id="KW-0862">Zinc</keyword>
<keyword evidence="6" id="KW-1185">Reference proteome</keyword>
<dbReference type="Pfam" id="PF04998">
    <property type="entry name" value="RNA_pol_Rpb1_5"/>
    <property type="match status" value="1"/>
</dbReference>
<dbReference type="PANTHER" id="PTHR48446">
    <property type="entry name" value="DNA-DIRECTED RNA POLYMERASE SUBUNIT BETA' N-TERMINAL SECTION"/>
    <property type="match status" value="1"/>
</dbReference>